<dbReference type="EMBL" id="UZAU01000545">
    <property type="status" value="NOT_ANNOTATED_CDS"/>
    <property type="molecule type" value="Genomic_DNA"/>
</dbReference>
<evidence type="ECO:0000313" key="2">
    <source>
        <dbReference type="EnsemblPlants" id="cds.evm.model.05.1785"/>
    </source>
</evidence>
<dbReference type="AlphaFoldDB" id="A0A803PMT7"/>
<dbReference type="PANTHER" id="PTHR31635:SF196">
    <property type="entry name" value="REVERSE TRANSCRIPTASE DOMAIN-CONTAINING PROTEIN-RELATED"/>
    <property type="match status" value="1"/>
</dbReference>
<protein>
    <recommendedName>
        <fullName evidence="1">Reverse transcriptase domain-containing protein</fullName>
    </recommendedName>
</protein>
<feature type="domain" description="Reverse transcriptase" evidence="1">
    <location>
        <begin position="5"/>
        <end position="97"/>
    </location>
</feature>
<dbReference type="InterPro" id="IPR000477">
    <property type="entry name" value="RT_dom"/>
</dbReference>
<name>A0A803PMT7_CANSA</name>
<reference evidence="2" key="2">
    <citation type="submission" date="2021-03" db="UniProtKB">
        <authorList>
            <consortium name="EnsemblPlants"/>
        </authorList>
    </citation>
    <scope>IDENTIFICATION</scope>
</reference>
<keyword evidence="3" id="KW-1185">Reference proteome</keyword>
<dbReference type="EnsemblPlants" id="evm.model.05.1785">
    <property type="protein sequence ID" value="cds.evm.model.05.1785"/>
    <property type="gene ID" value="evm.TU.05.1785"/>
</dbReference>
<dbReference type="Proteomes" id="UP000596661">
    <property type="component" value="Chromosome 5"/>
</dbReference>
<organism evidence="2 3">
    <name type="scientific">Cannabis sativa</name>
    <name type="common">Hemp</name>
    <name type="synonym">Marijuana</name>
    <dbReference type="NCBI Taxonomy" id="3483"/>
    <lineage>
        <taxon>Eukaryota</taxon>
        <taxon>Viridiplantae</taxon>
        <taxon>Streptophyta</taxon>
        <taxon>Embryophyta</taxon>
        <taxon>Tracheophyta</taxon>
        <taxon>Spermatophyta</taxon>
        <taxon>Magnoliopsida</taxon>
        <taxon>eudicotyledons</taxon>
        <taxon>Gunneridae</taxon>
        <taxon>Pentapetalae</taxon>
        <taxon>rosids</taxon>
        <taxon>fabids</taxon>
        <taxon>Rosales</taxon>
        <taxon>Cannabaceae</taxon>
        <taxon>Cannabis</taxon>
    </lineage>
</organism>
<evidence type="ECO:0000259" key="1">
    <source>
        <dbReference type="Pfam" id="PF00078"/>
    </source>
</evidence>
<reference evidence="2" key="1">
    <citation type="submission" date="2018-11" db="EMBL/GenBank/DDBJ databases">
        <authorList>
            <person name="Grassa J C."/>
        </authorList>
    </citation>
    <scope>NUCLEOTIDE SEQUENCE [LARGE SCALE GENOMIC DNA]</scope>
</reference>
<sequence>MIKKKGKKGYMLIKLDMEKAYGEMDWGFISSVLGSLAFSNPFINWVRKCIEIDKMGLLINGAVHGYIKPSCGLRQGDPLSPALFILAANVLSRLIMAKSEKGQLPDSR</sequence>
<dbReference type="PANTHER" id="PTHR31635">
    <property type="entry name" value="REVERSE TRANSCRIPTASE DOMAIN-CONTAINING PROTEIN-RELATED"/>
    <property type="match status" value="1"/>
</dbReference>
<dbReference type="Gramene" id="evm.model.05.1785">
    <property type="protein sequence ID" value="cds.evm.model.05.1785"/>
    <property type="gene ID" value="evm.TU.05.1785"/>
</dbReference>
<evidence type="ECO:0000313" key="3">
    <source>
        <dbReference type="Proteomes" id="UP000596661"/>
    </source>
</evidence>
<accession>A0A803PMT7</accession>
<dbReference type="OMA" id="YIIMEDA"/>
<dbReference type="Pfam" id="PF00078">
    <property type="entry name" value="RVT_1"/>
    <property type="match status" value="1"/>
</dbReference>
<proteinExistence type="predicted"/>